<dbReference type="EMBL" id="JAYRBN010000058">
    <property type="protein sequence ID" value="KAL2741930.1"/>
    <property type="molecule type" value="Genomic_DNA"/>
</dbReference>
<proteinExistence type="predicted"/>
<sequence>MELAYRFEVEFEHEINANCQMDWMFLLTLSVFSDKVWELEERRRKLSEVCSLLCFKINEENEDKEEEQEEQEQEQEGKTEEQFGLAVSLKTEKNEEKRKSLTLNISCLRSNESFMANEKSNRRWRSFNKLNLIIFVFNKNERSPLFDHQLIHESHPVGLFFISSKKKPGNFQLGFNVGKTGRPRRLSSKIGR</sequence>
<keyword evidence="3" id="KW-1185">Reference proteome</keyword>
<evidence type="ECO:0000256" key="1">
    <source>
        <dbReference type="SAM" id="MobiDB-lite"/>
    </source>
</evidence>
<accession>A0ABD2CA52</accession>
<feature type="compositionally biased region" description="Acidic residues" evidence="1">
    <location>
        <begin position="63"/>
        <end position="74"/>
    </location>
</feature>
<reference evidence="2 3" key="1">
    <citation type="journal article" date="2024" name="Ann. Entomol. Soc. Am.">
        <title>Genomic analyses of the southern and eastern yellowjacket wasps (Hymenoptera: Vespidae) reveal evolutionary signatures of social life.</title>
        <authorList>
            <person name="Catto M.A."/>
            <person name="Caine P.B."/>
            <person name="Orr S.E."/>
            <person name="Hunt B.G."/>
            <person name="Goodisman M.A.D."/>
        </authorList>
    </citation>
    <scope>NUCLEOTIDE SEQUENCE [LARGE SCALE GENOMIC DNA]</scope>
    <source>
        <strain evidence="2">232</strain>
        <tissue evidence="2">Head and thorax</tissue>
    </source>
</reference>
<feature type="region of interest" description="Disordered" evidence="1">
    <location>
        <begin position="63"/>
        <end position="82"/>
    </location>
</feature>
<protein>
    <submittedName>
        <fullName evidence="2">Uncharacterized protein</fullName>
    </submittedName>
</protein>
<dbReference type="AlphaFoldDB" id="A0ABD2CA52"/>
<comment type="caution">
    <text evidence="2">The sequence shown here is derived from an EMBL/GenBank/DDBJ whole genome shotgun (WGS) entry which is preliminary data.</text>
</comment>
<dbReference type="Proteomes" id="UP001607303">
    <property type="component" value="Unassembled WGS sequence"/>
</dbReference>
<evidence type="ECO:0000313" key="3">
    <source>
        <dbReference type="Proteomes" id="UP001607303"/>
    </source>
</evidence>
<gene>
    <name evidence="2" type="ORF">V1477_009559</name>
</gene>
<evidence type="ECO:0000313" key="2">
    <source>
        <dbReference type="EMBL" id="KAL2741930.1"/>
    </source>
</evidence>
<name>A0ABD2CA52_VESMC</name>
<organism evidence="2 3">
    <name type="scientific">Vespula maculifrons</name>
    <name type="common">Eastern yellow jacket</name>
    <name type="synonym">Wasp</name>
    <dbReference type="NCBI Taxonomy" id="7453"/>
    <lineage>
        <taxon>Eukaryota</taxon>
        <taxon>Metazoa</taxon>
        <taxon>Ecdysozoa</taxon>
        <taxon>Arthropoda</taxon>
        <taxon>Hexapoda</taxon>
        <taxon>Insecta</taxon>
        <taxon>Pterygota</taxon>
        <taxon>Neoptera</taxon>
        <taxon>Endopterygota</taxon>
        <taxon>Hymenoptera</taxon>
        <taxon>Apocrita</taxon>
        <taxon>Aculeata</taxon>
        <taxon>Vespoidea</taxon>
        <taxon>Vespidae</taxon>
        <taxon>Vespinae</taxon>
        <taxon>Vespula</taxon>
    </lineage>
</organism>